<evidence type="ECO:0000256" key="1">
    <source>
        <dbReference type="ARBA" id="ARBA00004123"/>
    </source>
</evidence>
<dbReference type="InterPro" id="IPR027417">
    <property type="entry name" value="P-loop_NTPase"/>
</dbReference>
<dbReference type="PANTHER" id="PTHR12896">
    <property type="entry name" value="PAX6 NEIGHBOR PROTEIN PAXNEB"/>
    <property type="match status" value="1"/>
</dbReference>
<dbReference type="GO" id="GO:0002098">
    <property type="term" value="P:tRNA wobble uridine modification"/>
    <property type="evidence" value="ECO:0007669"/>
    <property type="project" value="InterPro"/>
</dbReference>
<dbReference type="AlphaFoldDB" id="A0A1D1YS82"/>
<feature type="region of interest" description="Disordered" evidence="9">
    <location>
        <begin position="146"/>
        <end position="183"/>
    </location>
</feature>
<evidence type="ECO:0000256" key="3">
    <source>
        <dbReference type="ARBA" id="ARBA00005043"/>
    </source>
</evidence>
<proteinExistence type="inferred from homology"/>
<comment type="similarity">
    <text evidence="4">Belongs to the ELP4 family.</text>
</comment>
<gene>
    <name evidence="10" type="primary">ELP4_1</name>
    <name evidence="10" type="ORF">g.39486</name>
</gene>
<evidence type="ECO:0000313" key="10">
    <source>
        <dbReference type="EMBL" id="JAT57480.1"/>
    </source>
</evidence>
<evidence type="ECO:0000256" key="6">
    <source>
        <dbReference type="ARBA" id="ARBA00022490"/>
    </source>
</evidence>
<comment type="subcellular location">
    <subcellularLocation>
        <location evidence="2">Cytoplasm</location>
    </subcellularLocation>
    <subcellularLocation>
        <location evidence="1">Nucleus</location>
    </subcellularLocation>
</comment>
<protein>
    <recommendedName>
        <fullName evidence="5">Elongator complex protein 4</fullName>
    </recommendedName>
</protein>
<evidence type="ECO:0000256" key="8">
    <source>
        <dbReference type="ARBA" id="ARBA00023242"/>
    </source>
</evidence>
<feature type="region of interest" description="Disordered" evidence="9">
    <location>
        <begin position="403"/>
        <end position="428"/>
    </location>
</feature>
<accession>A0A1D1YS82</accession>
<reference evidence="10" key="1">
    <citation type="submission" date="2015-07" db="EMBL/GenBank/DDBJ databases">
        <title>Transcriptome Assembly of Anthurium amnicola.</title>
        <authorList>
            <person name="Suzuki J."/>
        </authorList>
    </citation>
    <scope>NUCLEOTIDE SEQUENCE</scope>
</reference>
<dbReference type="GO" id="GO:0033588">
    <property type="term" value="C:elongator holoenzyme complex"/>
    <property type="evidence" value="ECO:0007669"/>
    <property type="project" value="InterPro"/>
</dbReference>
<comment type="pathway">
    <text evidence="3">tRNA modification; 5-methoxycarbonylmethyl-2-thiouridine-tRNA biosynthesis.</text>
</comment>
<feature type="compositionally biased region" description="Low complexity" evidence="9">
    <location>
        <begin position="405"/>
        <end position="428"/>
    </location>
</feature>
<dbReference type="Gene3D" id="3.40.50.300">
    <property type="entry name" value="P-loop containing nucleotide triphosphate hydrolases"/>
    <property type="match status" value="1"/>
</dbReference>
<evidence type="ECO:0000256" key="4">
    <source>
        <dbReference type="ARBA" id="ARBA00007573"/>
    </source>
</evidence>
<dbReference type="Pfam" id="PF05625">
    <property type="entry name" value="PAXNEB"/>
    <property type="match status" value="1"/>
</dbReference>
<dbReference type="InterPro" id="IPR008728">
    <property type="entry name" value="Elongator_complex_protein_4"/>
</dbReference>
<name>A0A1D1YS82_9ARAE</name>
<evidence type="ECO:0000256" key="5">
    <source>
        <dbReference type="ARBA" id="ARBA00020265"/>
    </source>
</evidence>
<sequence>GGLAVAATCRSQHHLQLLLSFPSFLHPSPPERGSKSNLPMAVGSSSFRRNPNTSVSWSAAPAAAAVPGIKRGPNSAVYISSGIPDLDAILGGGFLLGSLVMIMEDAEAPHHLLLLRNFMAQGLVHRQPLLFASPTVDPRAFLGTLPSPMPPPPSSSTEVVKGEGVPARSGPDGRPDASAAEECPQSQGLRIAWQYKKYFGPQQVMPRSNNGEKKEYSNEFDLRKPLERQLLVGEHIDCVRIQDYPNLAALSNRFSAFLSELQRTDGSIQCAGRIAIQSLCAPQCGYCNLDWDMLSFIGSLKASLRTSNAVAVLTFPASVLPPSFSARWKHLADTLLSVSAIPDDDKDLSRFLSGYQDMVGFLNMDKVAQLNTQVPVILEARTFSLKLQRRRSLVLERLNQAPIDGSSSNSSETSGGCSGSSKSTPIDF</sequence>
<dbReference type="CDD" id="cd19494">
    <property type="entry name" value="Elp4"/>
    <property type="match status" value="1"/>
</dbReference>
<dbReference type="GO" id="GO:0005737">
    <property type="term" value="C:cytoplasm"/>
    <property type="evidence" value="ECO:0007669"/>
    <property type="project" value="UniProtKB-SubCell"/>
</dbReference>
<keyword evidence="6" id="KW-0963">Cytoplasm</keyword>
<evidence type="ECO:0000256" key="2">
    <source>
        <dbReference type="ARBA" id="ARBA00004496"/>
    </source>
</evidence>
<keyword evidence="8" id="KW-0539">Nucleus</keyword>
<dbReference type="EMBL" id="GDJX01010456">
    <property type="protein sequence ID" value="JAT57480.1"/>
    <property type="molecule type" value="Transcribed_RNA"/>
</dbReference>
<organism evidence="10">
    <name type="scientific">Anthurium amnicola</name>
    <dbReference type="NCBI Taxonomy" id="1678845"/>
    <lineage>
        <taxon>Eukaryota</taxon>
        <taxon>Viridiplantae</taxon>
        <taxon>Streptophyta</taxon>
        <taxon>Embryophyta</taxon>
        <taxon>Tracheophyta</taxon>
        <taxon>Spermatophyta</taxon>
        <taxon>Magnoliopsida</taxon>
        <taxon>Liliopsida</taxon>
        <taxon>Araceae</taxon>
        <taxon>Pothoideae</taxon>
        <taxon>Potheae</taxon>
        <taxon>Anthurium</taxon>
    </lineage>
</organism>
<keyword evidence="7" id="KW-0819">tRNA processing</keyword>
<evidence type="ECO:0000256" key="7">
    <source>
        <dbReference type="ARBA" id="ARBA00022694"/>
    </source>
</evidence>
<feature type="non-terminal residue" evidence="10">
    <location>
        <position position="1"/>
    </location>
</feature>
<evidence type="ECO:0000256" key="9">
    <source>
        <dbReference type="SAM" id="MobiDB-lite"/>
    </source>
</evidence>
<dbReference type="PANTHER" id="PTHR12896:SF1">
    <property type="entry name" value="ELONGATOR COMPLEX PROTEIN 4"/>
    <property type="match status" value="1"/>
</dbReference>
<dbReference type="GO" id="GO:0008023">
    <property type="term" value="C:transcription elongation factor complex"/>
    <property type="evidence" value="ECO:0007669"/>
    <property type="project" value="TreeGrafter"/>
</dbReference>
<dbReference type="UniPathway" id="UPA00988"/>